<reference evidence="1 2" key="1">
    <citation type="submission" date="2021-06" db="EMBL/GenBank/DDBJ databases">
        <authorList>
            <person name="Palmer J.M."/>
        </authorList>
    </citation>
    <scope>NUCLEOTIDE SEQUENCE [LARGE SCALE GENOMIC DNA]</scope>
    <source>
        <strain evidence="1 2">XC_2019</strain>
        <tissue evidence="1">Muscle</tissue>
    </source>
</reference>
<proteinExistence type="predicted"/>
<keyword evidence="2" id="KW-1185">Reference proteome</keyword>
<comment type="caution">
    <text evidence="1">The sequence shown here is derived from an EMBL/GenBank/DDBJ whole genome shotgun (WGS) entry which is preliminary data.</text>
</comment>
<feature type="non-terminal residue" evidence="1">
    <location>
        <position position="1"/>
    </location>
</feature>
<organism evidence="1 2">
    <name type="scientific">Xenoophorus captivus</name>
    <dbReference type="NCBI Taxonomy" id="1517983"/>
    <lineage>
        <taxon>Eukaryota</taxon>
        <taxon>Metazoa</taxon>
        <taxon>Chordata</taxon>
        <taxon>Craniata</taxon>
        <taxon>Vertebrata</taxon>
        <taxon>Euteleostomi</taxon>
        <taxon>Actinopterygii</taxon>
        <taxon>Neopterygii</taxon>
        <taxon>Teleostei</taxon>
        <taxon>Neoteleostei</taxon>
        <taxon>Acanthomorphata</taxon>
        <taxon>Ovalentaria</taxon>
        <taxon>Atherinomorphae</taxon>
        <taxon>Cyprinodontiformes</taxon>
        <taxon>Goodeidae</taxon>
        <taxon>Xenoophorus</taxon>
    </lineage>
</organism>
<gene>
    <name evidence="1" type="ORF">XENOCAPTIV_020469</name>
</gene>
<dbReference type="Proteomes" id="UP001434883">
    <property type="component" value="Unassembled WGS sequence"/>
</dbReference>
<evidence type="ECO:0000313" key="2">
    <source>
        <dbReference type="Proteomes" id="UP001434883"/>
    </source>
</evidence>
<name>A0ABV0R4A6_9TELE</name>
<sequence length="63" mass="7351">QFSFRCTRSVTTTTTYSTFESKNGRRSSRGERTVTHQSFRVRPLRVLQVPTRVTDAQMLRSKI</sequence>
<accession>A0ABV0R4A6</accession>
<dbReference type="EMBL" id="JAHRIN010034050">
    <property type="protein sequence ID" value="MEQ2202936.1"/>
    <property type="molecule type" value="Genomic_DNA"/>
</dbReference>
<protein>
    <submittedName>
        <fullName evidence="1">Uncharacterized protein</fullName>
    </submittedName>
</protein>
<evidence type="ECO:0000313" key="1">
    <source>
        <dbReference type="EMBL" id="MEQ2202936.1"/>
    </source>
</evidence>